<dbReference type="SUPFAM" id="SSF50494">
    <property type="entry name" value="Trypsin-like serine proteases"/>
    <property type="match status" value="1"/>
</dbReference>
<dbReference type="PANTHER" id="PTHR24252:SF7">
    <property type="entry name" value="HYALIN"/>
    <property type="match status" value="1"/>
</dbReference>
<dbReference type="InterPro" id="IPR001190">
    <property type="entry name" value="SRCR"/>
</dbReference>
<dbReference type="OrthoDB" id="9990982at2759"/>
<keyword evidence="3 13" id="KW-0812">Transmembrane</keyword>
<feature type="compositionally biased region" description="Polar residues" evidence="12">
    <location>
        <begin position="164"/>
        <end position="178"/>
    </location>
</feature>
<sequence>MDADSSYGGSDTAQDSTLGHDNNSLETTIPNHTDSAHDHHDSSSHQEAVKSIPVSAEDPDTYYKNEITLPVNYDDKEDDKSSLPHYMSTAKLNIEESLENHNNLDELSKNYSSTHNLNVETPKSVKKSGIDNPAYQEDETKPTSPTTNGALKSTFDEKKAYNNGDLNSSASLGLTSPTKNDEPLNEAVNLELINLKPTGKDVVGPYENGNGISDIPVKKETEVEIGNPYDEYFVPVNEHRKYMRGEKLYVTKDKRDSKKRNRCLCWGLCLTLITAAVIVGILAAVGVIGSQEAQPVEEGRSFSGSSSDESDVKSAGVFISPPRGTETTTEAQNGMNDYPFTPQPPISTVSSNLPTTDTSMIEVPRALESQFKIDSLYYSPQLGDTNSLEFKNLSEMLESELKRVLFTNDDLYYGAANIQLKVVEFMPGSVIVKFRIGWEFKEGIHNAKDPINAGMLRVKMYEALLRDGGYMGGYHVEEGSTDANKIMDLCQIDKNGCEYACSFNYDTVNFMCTCPPYKHLDVDGKKCLDDSETQAQPEPEPSTESELTDFEFEHVHHDHPMSEPSTPPHHHFGHTDVPEFPQPEPTTSSEPSAEPAPEPSPEPSSESAPEPTPEPAAEPEPTAEPTMKPEPHPSAEPTPEPEPKSEPEPTTQAEVHVDHYSTYKVDHESYMTMPTEKSTTVPGREAKFDEEQFTPHMHYVPPEETTITMENTFETQPKPEPTTEPEPNAEPTVQPEPQPEPTAQPEANAEPQPEPAAQPEPTAEPQPEPTAQPEPNAEPQPEPTTQAEPQPEPTAQPEPSAEPQPEPNTEPQTQSNTEPHLQSITESQPEPTAEPKPIVADHAETTTQSQPKSVVDVQIRPEIESESHSESTTTVKTEMETTTQTKPSSVEPMPAVIELESSTKSVVELNEPVVKPEIESSLSETTTKLEMQTTMKAVDTEFKTTTTSTDTITKHPTEDIVTTHKLNEIEEVNETTNKQADEHEKNIFIMPPSETHTTLFPETETANSEYFSFSDPRIQYLTYGNNASTDNNIEPEISTSNVVIQNEVLLPEKTTLKAEMEGLTEVVNLDSSTISNTEMSTHENLKNINDISLEDSQGTTTMKDMPIVETPEKGTTTESENMGSTHQPEVPNTTIVKDSAESTETIHKQGNEVPFMLNSEPVMLDMTTLGNMNDNSTQKSDQLVPVRINNETHIIDMENQTYHTTVLPQSVSVQDNVTENVIVPSSTVHETHQPMLNYDSTENTNILDNMSPFLPEIENDTLVNILHADVDHYTDMPFHHHEELHASEKPPRLDNDEMNVTNPNDPNPTDTVPKVIPLENNSTEKLIDASTSSSTSKIISLEENKTEEHVNATISNNLETTTRNVANVDSEKTTLGNAELPTTNMVMVETTTAPANILRSEPTLSPDIINNIHSNGYFLKLQTTSETSPTTIAQQKQESSAVDNTTTRNENFTEINTSTEDLVALETTTNKLKEMNNPVPVVGITVPQKNATTVYAEIVETATDIVHFVHENETTSTTIQPQVETNVTNSNASSTTEASPQTEKTIQYEVHENLSEDVTTPRSNILKLFSSAGSTENETDGEKPRKENEKKYDPIDSLYDPNDFLNDISDEEKSVLEKFDHITSKKENEKLIPKSTVESKLEEEQEKDHYIATDFTDKATFAATPGKKNYIEDNEKEIYAKAYIPENATAVTNAIETRSETETDVVKPVTEGFTINGFSRCAAGQFQCRNGTAIKDGSYCISNNDRCDSVDDCTDASDEVGCAEENCRNNFQCANRQCLKRNFVCDGITNCMDSSDEENCESWKCNFDEFSCKPGGRCIPLSWKCDGHEHCSNGEDESHCHVQACESNAYHCVDQGTCIRASLRCDGTHDCDGGADENLCECGVDQFKCSIGGGCIPLTQRCDGFEQCADFSDEWDCIHLQESDENVTSSSYVEILSANQTWVQVCSDLWNNSYSDRVCQSLGYSGAITTESLAVQGNATDNGFYKLKQQQMHGAHLLTQLEKTDSCDNVVSITCQEFVCGSHTSQDVQSARIVGGSSATDTQWPSVTLLYNKKHNRQCTATLISPLWVIAGYSCMYGTDAHITTSTTYNEWMLYAGGTNFFNNFDNSTTQVRIVKNIITHPREKYHQFVFKYDMVLVELSSPLTLRQNVAAICLPDKDIEPRQLCVTAGWGINKPGDSNTQLHYLPVPTIDMEECNSTKHYNGQVPNNTICAGYTDSDKTPCYNDEGAPLMCFSDTAGTWELHGLLSYHGNCGRNRHPALYSSIDAQSRRWILNTIGLKVTTNQRIELSKE</sequence>
<keyword evidence="5" id="KW-0720">Serine protease</keyword>
<feature type="compositionally biased region" description="Basic and acidic residues" evidence="12">
    <location>
        <begin position="859"/>
        <end position="869"/>
    </location>
</feature>
<keyword evidence="4" id="KW-0378">Hydrolase</keyword>
<dbReference type="PANTHER" id="PTHR24252">
    <property type="entry name" value="ACROSIN-RELATED"/>
    <property type="match status" value="1"/>
</dbReference>
<feature type="disulfide bond" evidence="10">
    <location>
        <begin position="1865"/>
        <end position="1880"/>
    </location>
</feature>
<evidence type="ECO:0000256" key="9">
    <source>
        <dbReference type="ARBA" id="ARBA00023157"/>
    </source>
</evidence>
<comment type="caution">
    <text evidence="11">Lacks conserved residue(s) required for the propagation of feature annotation.</text>
</comment>
<feature type="disulfide bond" evidence="10">
    <location>
        <begin position="1785"/>
        <end position="1800"/>
    </location>
</feature>
<feature type="disulfide bond" evidence="10">
    <location>
        <begin position="1902"/>
        <end position="1917"/>
    </location>
</feature>
<dbReference type="CDD" id="cd00190">
    <property type="entry name" value="Tryp_SPc"/>
    <property type="match status" value="1"/>
</dbReference>
<feature type="domain" description="Peptidase S1" evidence="14">
    <location>
        <begin position="2033"/>
        <end position="2278"/>
    </location>
</feature>
<evidence type="ECO:0000313" key="16">
    <source>
        <dbReference type="EMBL" id="KAF2878656.1"/>
    </source>
</evidence>
<dbReference type="InterPro" id="IPR043504">
    <property type="entry name" value="Peptidase_S1_PA_chymotrypsin"/>
</dbReference>
<keyword evidence="2" id="KW-0645">Protease</keyword>
<dbReference type="Gene3D" id="3.10.250.10">
    <property type="entry name" value="SRCR-like domain"/>
    <property type="match status" value="1"/>
</dbReference>
<dbReference type="SUPFAM" id="SSF56487">
    <property type="entry name" value="SRCR-like"/>
    <property type="match status" value="1"/>
</dbReference>
<keyword evidence="8 13" id="KW-0472">Membrane</keyword>
<organism evidence="16 17">
    <name type="scientific">Ignelater luminosus</name>
    <name type="common">Cucubano</name>
    <name type="synonym">Pyrophorus luminosus</name>
    <dbReference type="NCBI Taxonomy" id="2038154"/>
    <lineage>
        <taxon>Eukaryota</taxon>
        <taxon>Metazoa</taxon>
        <taxon>Ecdysozoa</taxon>
        <taxon>Arthropoda</taxon>
        <taxon>Hexapoda</taxon>
        <taxon>Insecta</taxon>
        <taxon>Pterygota</taxon>
        <taxon>Neoptera</taxon>
        <taxon>Endopterygota</taxon>
        <taxon>Coleoptera</taxon>
        <taxon>Polyphaga</taxon>
        <taxon>Elateriformia</taxon>
        <taxon>Elateroidea</taxon>
        <taxon>Elateridae</taxon>
        <taxon>Agrypninae</taxon>
        <taxon>Pyrophorini</taxon>
        <taxon>Ignelater</taxon>
    </lineage>
</organism>
<evidence type="ECO:0000256" key="1">
    <source>
        <dbReference type="ARBA" id="ARBA00004606"/>
    </source>
</evidence>
<feature type="transmembrane region" description="Helical" evidence="13">
    <location>
        <begin position="264"/>
        <end position="288"/>
    </location>
</feature>
<feature type="compositionally biased region" description="Pro residues" evidence="12">
    <location>
        <begin position="752"/>
        <end position="782"/>
    </location>
</feature>
<keyword evidence="17" id="KW-1185">Reference proteome</keyword>
<protein>
    <submittedName>
        <fullName evidence="16">Uncharacterized protein</fullName>
    </submittedName>
</protein>
<accession>A0A8K0FXQ5</accession>
<keyword evidence="9 10" id="KW-1015">Disulfide bond</keyword>
<comment type="subcellular location">
    <subcellularLocation>
        <location evidence="1">Membrane</location>
        <topology evidence="1">Single-pass type II membrane protein</topology>
    </subcellularLocation>
</comment>
<dbReference type="Pfam" id="PF00089">
    <property type="entry name" value="Trypsin"/>
    <property type="match status" value="1"/>
</dbReference>
<evidence type="ECO:0000313" key="17">
    <source>
        <dbReference type="Proteomes" id="UP000801492"/>
    </source>
</evidence>
<dbReference type="PROSITE" id="PS01209">
    <property type="entry name" value="LDLRA_1"/>
    <property type="match status" value="4"/>
</dbReference>
<dbReference type="Gene3D" id="2.40.10.10">
    <property type="entry name" value="Trypsin-like serine proteases"/>
    <property type="match status" value="1"/>
</dbReference>
<feature type="disulfide bond" evidence="10">
    <location>
        <begin position="1747"/>
        <end position="1762"/>
    </location>
</feature>
<dbReference type="Pfam" id="PF15494">
    <property type="entry name" value="SRCR_2"/>
    <property type="match status" value="1"/>
</dbReference>
<feature type="compositionally biased region" description="Basic and acidic residues" evidence="12">
    <location>
        <begin position="655"/>
        <end position="669"/>
    </location>
</feature>
<dbReference type="PROSITE" id="PS50287">
    <property type="entry name" value="SRCR_2"/>
    <property type="match status" value="1"/>
</dbReference>
<dbReference type="InterPro" id="IPR036772">
    <property type="entry name" value="SRCR-like_dom_sf"/>
</dbReference>
<evidence type="ECO:0000256" key="8">
    <source>
        <dbReference type="ARBA" id="ARBA00023136"/>
    </source>
</evidence>
<dbReference type="PROSITE" id="PS50068">
    <property type="entry name" value="LDLRA_2"/>
    <property type="match status" value="5"/>
</dbReference>
<feature type="region of interest" description="Disordered" evidence="12">
    <location>
        <begin position="1"/>
        <end position="83"/>
    </location>
</feature>
<dbReference type="GO" id="GO:0006508">
    <property type="term" value="P:proteolysis"/>
    <property type="evidence" value="ECO:0007669"/>
    <property type="project" value="UniProtKB-KW"/>
</dbReference>
<feature type="compositionally biased region" description="Basic and acidic residues" evidence="12">
    <location>
        <begin position="34"/>
        <end position="48"/>
    </location>
</feature>
<dbReference type="Proteomes" id="UP000801492">
    <property type="component" value="Unassembled WGS sequence"/>
</dbReference>
<feature type="compositionally biased region" description="Polar residues" evidence="12">
    <location>
        <begin position="815"/>
        <end position="830"/>
    </location>
</feature>
<dbReference type="InterPro" id="IPR036364">
    <property type="entry name" value="SEA_dom_sf"/>
</dbReference>
<dbReference type="InterPro" id="IPR000082">
    <property type="entry name" value="SEA_dom"/>
</dbReference>
<feature type="compositionally biased region" description="Polar residues" evidence="12">
    <location>
        <begin position="142"/>
        <end position="151"/>
    </location>
</feature>
<dbReference type="InterPro" id="IPR009003">
    <property type="entry name" value="Peptidase_S1_PA"/>
</dbReference>
<comment type="caution">
    <text evidence="16">The sequence shown here is derived from an EMBL/GenBank/DDBJ whole genome shotgun (WGS) entry which is preliminary data.</text>
</comment>
<feature type="region of interest" description="Disordered" evidence="12">
    <location>
        <begin position="294"/>
        <end position="332"/>
    </location>
</feature>
<evidence type="ECO:0000256" key="4">
    <source>
        <dbReference type="ARBA" id="ARBA00022801"/>
    </source>
</evidence>
<evidence type="ECO:0000256" key="11">
    <source>
        <dbReference type="PROSITE-ProRule" id="PRU00196"/>
    </source>
</evidence>
<dbReference type="GO" id="GO:0004252">
    <property type="term" value="F:serine-type endopeptidase activity"/>
    <property type="evidence" value="ECO:0007669"/>
    <property type="project" value="InterPro"/>
</dbReference>
<dbReference type="Gene3D" id="4.10.400.10">
    <property type="entry name" value="Low-density Lipoprotein Receptor"/>
    <property type="match status" value="5"/>
</dbReference>
<feature type="domain" description="SRCR" evidence="15">
    <location>
        <begin position="1918"/>
        <end position="2036"/>
    </location>
</feature>
<dbReference type="SMART" id="SM00202">
    <property type="entry name" value="SR"/>
    <property type="match status" value="1"/>
</dbReference>
<dbReference type="PROSITE" id="PS50240">
    <property type="entry name" value="TRYPSIN_DOM"/>
    <property type="match status" value="1"/>
</dbReference>
<dbReference type="SMART" id="SM00192">
    <property type="entry name" value="LDLa"/>
    <property type="match status" value="5"/>
</dbReference>
<dbReference type="Gene3D" id="3.30.70.960">
    <property type="entry name" value="SEA domain"/>
    <property type="match status" value="1"/>
</dbReference>
<evidence type="ECO:0000256" key="6">
    <source>
        <dbReference type="ARBA" id="ARBA00022968"/>
    </source>
</evidence>
<evidence type="ECO:0000256" key="12">
    <source>
        <dbReference type="SAM" id="MobiDB-lite"/>
    </source>
</evidence>
<feature type="disulfide bond" evidence="10">
    <location>
        <begin position="1773"/>
        <end position="1791"/>
    </location>
</feature>
<dbReference type="InterPro" id="IPR023415">
    <property type="entry name" value="LDLR_class-A_CS"/>
</dbReference>
<dbReference type="InterPro" id="IPR036055">
    <property type="entry name" value="LDL_receptor-like_sf"/>
</dbReference>
<evidence type="ECO:0000256" key="13">
    <source>
        <dbReference type="SAM" id="Phobius"/>
    </source>
</evidence>
<dbReference type="SUPFAM" id="SSF82671">
    <property type="entry name" value="SEA domain"/>
    <property type="match status" value="1"/>
</dbReference>
<feature type="region of interest" description="Disordered" evidence="12">
    <location>
        <begin position="1569"/>
        <end position="1598"/>
    </location>
</feature>
<evidence type="ECO:0000256" key="10">
    <source>
        <dbReference type="PROSITE-ProRule" id="PRU00124"/>
    </source>
</evidence>
<dbReference type="GO" id="GO:0016020">
    <property type="term" value="C:membrane"/>
    <property type="evidence" value="ECO:0007669"/>
    <property type="project" value="UniProtKB-SubCell"/>
</dbReference>
<dbReference type="PRINTS" id="PR00261">
    <property type="entry name" value="LDLRECEPTOR"/>
</dbReference>
<feature type="region of interest" description="Disordered" evidence="12">
    <location>
        <begin position="114"/>
        <end position="180"/>
    </location>
</feature>
<dbReference type="InterPro" id="IPR002172">
    <property type="entry name" value="LDrepeatLR_classA_rpt"/>
</dbReference>
<feature type="compositionally biased region" description="Polar residues" evidence="12">
    <location>
        <begin position="7"/>
        <end position="33"/>
    </location>
</feature>
<name>A0A8K0FXQ5_IGNLU</name>
<dbReference type="Pfam" id="PF00057">
    <property type="entry name" value="Ldl_recept_a"/>
    <property type="match status" value="5"/>
</dbReference>
<feature type="disulfide bond" evidence="10">
    <location>
        <begin position="1825"/>
        <end position="1840"/>
    </location>
</feature>
<keyword evidence="7 13" id="KW-1133">Transmembrane helix</keyword>
<evidence type="ECO:0000259" key="15">
    <source>
        <dbReference type="PROSITE" id="PS50287"/>
    </source>
</evidence>
<dbReference type="InterPro" id="IPR001254">
    <property type="entry name" value="Trypsin_dom"/>
</dbReference>
<dbReference type="Pfam" id="PF01390">
    <property type="entry name" value="SEA"/>
    <property type="match status" value="1"/>
</dbReference>
<feature type="region of interest" description="Disordered" evidence="12">
    <location>
        <begin position="557"/>
        <end position="890"/>
    </location>
</feature>
<feature type="compositionally biased region" description="Pro residues" evidence="12">
    <location>
        <begin position="790"/>
        <end position="808"/>
    </location>
</feature>
<dbReference type="EMBL" id="VTPC01091312">
    <property type="protein sequence ID" value="KAF2878656.1"/>
    <property type="molecule type" value="Genomic_DNA"/>
</dbReference>
<evidence type="ECO:0000256" key="7">
    <source>
        <dbReference type="ARBA" id="ARBA00022989"/>
    </source>
</evidence>
<feature type="compositionally biased region" description="Low complexity" evidence="12">
    <location>
        <begin position="870"/>
        <end position="885"/>
    </location>
</feature>
<evidence type="ECO:0000256" key="2">
    <source>
        <dbReference type="ARBA" id="ARBA00022670"/>
    </source>
</evidence>
<dbReference type="CDD" id="cd00112">
    <property type="entry name" value="LDLa"/>
    <property type="match status" value="5"/>
</dbReference>
<evidence type="ECO:0000256" key="3">
    <source>
        <dbReference type="ARBA" id="ARBA00022692"/>
    </source>
</evidence>
<reference evidence="16" key="1">
    <citation type="submission" date="2019-08" db="EMBL/GenBank/DDBJ databases">
        <title>The genome of the North American firefly Photinus pyralis.</title>
        <authorList>
            <consortium name="Photinus pyralis genome working group"/>
            <person name="Fallon T.R."/>
            <person name="Sander Lower S.E."/>
            <person name="Weng J.-K."/>
        </authorList>
    </citation>
    <scope>NUCLEOTIDE SEQUENCE</scope>
    <source>
        <strain evidence="16">TRF0915ILg1</strain>
        <tissue evidence="16">Whole body</tissue>
    </source>
</reference>
<dbReference type="SMART" id="SM00020">
    <property type="entry name" value="Tryp_SPc"/>
    <property type="match status" value="1"/>
</dbReference>
<proteinExistence type="predicted"/>
<gene>
    <name evidence="16" type="ORF">ILUMI_27515</name>
</gene>
<evidence type="ECO:0000259" key="14">
    <source>
        <dbReference type="PROSITE" id="PS50240"/>
    </source>
</evidence>
<keyword evidence="6" id="KW-0735">Signal-anchor</keyword>
<dbReference type="SUPFAM" id="SSF57424">
    <property type="entry name" value="LDL receptor-like module"/>
    <property type="match status" value="5"/>
</dbReference>
<feature type="compositionally biased region" description="Basic and acidic residues" evidence="12">
    <location>
        <begin position="1580"/>
        <end position="1594"/>
    </location>
</feature>
<evidence type="ECO:0000256" key="5">
    <source>
        <dbReference type="ARBA" id="ARBA00022825"/>
    </source>
</evidence>